<keyword evidence="6 11" id="KW-0812">Transmembrane</keyword>
<dbReference type="InterPro" id="IPR003660">
    <property type="entry name" value="HAMP_dom"/>
</dbReference>
<dbReference type="GO" id="GO:0016036">
    <property type="term" value="P:cellular response to phosphate starvation"/>
    <property type="evidence" value="ECO:0007669"/>
    <property type="project" value="TreeGrafter"/>
</dbReference>
<evidence type="ECO:0000259" key="12">
    <source>
        <dbReference type="PROSITE" id="PS50109"/>
    </source>
</evidence>
<feature type="transmembrane region" description="Helical" evidence="11">
    <location>
        <begin position="61"/>
        <end position="89"/>
    </location>
</feature>
<dbReference type="InterPro" id="IPR005467">
    <property type="entry name" value="His_kinase_dom"/>
</dbReference>
<dbReference type="InterPro" id="IPR036890">
    <property type="entry name" value="HATPase_C_sf"/>
</dbReference>
<feature type="transmembrane region" description="Helical" evidence="11">
    <location>
        <begin position="12"/>
        <end position="31"/>
    </location>
</feature>
<evidence type="ECO:0000256" key="8">
    <source>
        <dbReference type="ARBA" id="ARBA00022989"/>
    </source>
</evidence>
<evidence type="ECO:0000256" key="5">
    <source>
        <dbReference type="ARBA" id="ARBA00022679"/>
    </source>
</evidence>
<dbReference type="SUPFAM" id="SSF47384">
    <property type="entry name" value="Homodimeric domain of signal transducing histidine kinase"/>
    <property type="match status" value="1"/>
</dbReference>
<comment type="subcellular location">
    <subcellularLocation>
        <location evidence="2">Cell membrane</location>
    </subcellularLocation>
</comment>
<dbReference type="AlphaFoldDB" id="A0A7Y9ZB50"/>
<dbReference type="SMART" id="SM00388">
    <property type="entry name" value="HisKA"/>
    <property type="match status" value="1"/>
</dbReference>
<dbReference type="InterPro" id="IPR003661">
    <property type="entry name" value="HisK_dim/P_dom"/>
</dbReference>
<feature type="domain" description="Histidine kinase" evidence="12">
    <location>
        <begin position="151"/>
        <end position="366"/>
    </location>
</feature>
<dbReference type="EC" id="2.7.13.3" evidence="3"/>
<dbReference type="PROSITE" id="PS50109">
    <property type="entry name" value="HIS_KIN"/>
    <property type="match status" value="1"/>
</dbReference>
<keyword evidence="9" id="KW-0902">Two-component regulatory system</keyword>
<dbReference type="PROSITE" id="PS50885">
    <property type="entry name" value="HAMP"/>
    <property type="match status" value="1"/>
</dbReference>
<dbReference type="InterPro" id="IPR050351">
    <property type="entry name" value="BphY/WalK/GraS-like"/>
</dbReference>
<evidence type="ECO:0000313" key="15">
    <source>
        <dbReference type="Proteomes" id="UP000547973"/>
    </source>
</evidence>
<dbReference type="SMART" id="SM00387">
    <property type="entry name" value="HATPase_c"/>
    <property type="match status" value="1"/>
</dbReference>
<evidence type="ECO:0000256" key="9">
    <source>
        <dbReference type="ARBA" id="ARBA00023012"/>
    </source>
</evidence>
<proteinExistence type="predicted"/>
<dbReference type="Gene3D" id="6.10.340.10">
    <property type="match status" value="1"/>
</dbReference>
<dbReference type="PRINTS" id="PR00344">
    <property type="entry name" value="BCTRLSENSOR"/>
</dbReference>
<dbReference type="GO" id="GO:0004721">
    <property type="term" value="F:phosphoprotein phosphatase activity"/>
    <property type="evidence" value="ECO:0007669"/>
    <property type="project" value="TreeGrafter"/>
</dbReference>
<dbReference type="Gene3D" id="1.10.287.130">
    <property type="match status" value="1"/>
</dbReference>
<dbReference type="PANTHER" id="PTHR45453:SF1">
    <property type="entry name" value="PHOSPHATE REGULON SENSOR PROTEIN PHOR"/>
    <property type="match status" value="1"/>
</dbReference>
<evidence type="ECO:0000256" key="2">
    <source>
        <dbReference type="ARBA" id="ARBA00004236"/>
    </source>
</evidence>
<dbReference type="SUPFAM" id="SSF55874">
    <property type="entry name" value="ATPase domain of HSP90 chaperone/DNA topoisomerase II/histidine kinase"/>
    <property type="match status" value="1"/>
</dbReference>
<dbReference type="SMART" id="SM00304">
    <property type="entry name" value="HAMP"/>
    <property type="match status" value="1"/>
</dbReference>
<evidence type="ECO:0000259" key="13">
    <source>
        <dbReference type="PROSITE" id="PS50885"/>
    </source>
</evidence>
<evidence type="ECO:0000256" key="1">
    <source>
        <dbReference type="ARBA" id="ARBA00000085"/>
    </source>
</evidence>
<dbReference type="InterPro" id="IPR004358">
    <property type="entry name" value="Sig_transdc_His_kin-like_C"/>
</dbReference>
<feature type="domain" description="HAMP" evidence="13">
    <location>
        <begin position="90"/>
        <end position="143"/>
    </location>
</feature>
<gene>
    <name evidence="14" type="ORF">BKA03_001432</name>
</gene>
<evidence type="ECO:0000256" key="4">
    <source>
        <dbReference type="ARBA" id="ARBA00022553"/>
    </source>
</evidence>
<dbReference type="CDD" id="cd00082">
    <property type="entry name" value="HisKA"/>
    <property type="match status" value="1"/>
</dbReference>
<dbReference type="GO" id="GO:0005886">
    <property type="term" value="C:plasma membrane"/>
    <property type="evidence" value="ECO:0007669"/>
    <property type="project" value="UniProtKB-SubCell"/>
</dbReference>
<evidence type="ECO:0000256" key="7">
    <source>
        <dbReference type="ARBA" id="ARBA00022777"/>
    </source>
</evidence>
<dbReference type="Gene3D" id="3.30.565.10">
    <property type="entry name" value="Histidine kinase-like ATPase, C-terminal domain"/>
    <property type="match status" value="1"/>
</dbReference>
<keyword evidence="5" id="KW-0808">Transferase</keyword>
<comment type="catalytic activity">
    <reaction evidence="1">
        <text>ATP + protein L-histidine = ADP + protein N-phospho-L-histidine.</text>
        <dbReference type="EC" id="2.7.13.3"/>
    </reaction>
</comment>
<dbReference type="FunFam" id="3.30.565.10:FF:000006">
    <property type="entry name" value="Sensor histidine kinase WalK"/>
    <property type="match status" value="1"/>
</dbReference>
<dbReference type="GO" id="GO:0000155">
    <property type="term" value="F:phosphorelay sensor kinase activity"/>
    <property type="evidence" value="ECO:0007669"/>
    <property type="project" value="InterPro"/>
</dbReference>
<dbReference type="Proteomes" id="UP000547973">
    <property type="component" value="Unassembled WGS sequence"/>
</dbReference>
<dbReference type="InterPro" id="IPR036097">
    <property type="entry name" value="HisK_dim/P_sf"/>
</dbReference>
<name>A0A7Y9ZB50_9MICO</name>
<evidence type="ECO:0000256" key="3">
    <source>
        <dbReference type="ARBA" id="ARBA00012438"/>
    </source>
</evidence>
<dbReference type="Pfam" id="PF02518">
    <property type="entry name" value="HATPase_c"/>
    <property type="match status" value="1"/>
</dbReference>
<sequence length="377" mass="39424">MALADRADLATRLLIAIALVVGVGAAAAWAVGATVGPGLFHEHLLRAVDTGESPTSHAERAYAAASALALSIALLTALVASAGVSVLIARRIRRSLAPFAQAAHRVAIGERNVTVSPPGIGPEFDRVAAAFTAMATDLAHVEDTRTHMLADLAHEMRTPLAVLAAYLEAVGDGVERLDESTMHIMQAQVERLSRLSADVALVTSAQEGRLSLDRHPIDVDTVVKGAAAQESDRLAECGLTIHVRSAPGLLVDADPDRIGQVLTNLLENARQHTPPGGVVDVEATAEVDAVRVTVHDSGEGIAPQDLPRVFDRFFRVDVARDRAHGGSGIGLSIARAIATAHGGTLVAESEGLSMGSTFSLSLPRLRTELDRTGVAEK</sequence>
<accession>A0A7Y9ZB50</accession>
<keyword evidence="8 11" id="KW-1133">Transmembrane helix</keyword>
<dbReference type="PANTHER" id="PTHR45453">
    <property type="entry name" value="PHOSPHATE REGULON SENSOR PROTEIN PHOR"/>
    <property type="match status" value="1"/>
</dbReference>
<dbReference type="InterPro" id="IPR003594">
    <property type="entry name" value="HATPase_dom"/>
</dbReference>
<keyword evidence="7 14" id="KW-0418">Kinase</keyword>
<reference evidence="14 15" key="1">
    <citation type="submission" date="2020-07" db="EMBL/GenBank/DDBJ databases">
        <title>Sequencing the genomes of 1000 actinobacteria strains.</title>
        <authorList>
            <person name="Klenk H.-P."/>
        </authorList>
    </citation>
    <scope>NUCLEOTIDE SEQUENCE [LARGE SCALE GENOMIC DNA]</scope>
    <source>
        <strain evidence="14 15">DSM 19970</strain>
    </source>
</reference>
<dbReference type="Pfam" id="PF00512">
    <property type="entry name" value="HisKA"/>
    <property type="match status" value="1"/>
</dbReference>
<keyword evidence="15" id="KW-1185">Reference proteome</keyword>
<evidence type="ECO:0000256" key="11">
    <source>
        <dbReference type="SAM" id="Phobius"/>
    </source>
</evidence>
<dbReference type="EMBL" id="JACBZO010000001">
    <property type="protein sequence ID" value="NYI41313.1"/>
    <property type="molecule type" value="Genomic_DNA"/>
</dbReference>
<protein>
    <recommendedName>
        <fullName evidence="10">Sensor-like histidine kinase SenX3</fullName>
        <ecNumber evidence="3">2.7.13.3</ecNumber>
    </recommendedName>
</protein>
<keyword evidence="11" id="KW-0472">Membrane</keyword>
<dbReference type="RefSeq" id="WP_179397727.1">
    <property type="nucleotide sequence ID" value="NZ_JACBZO010000001.1"/>
</dbReference>
<keyword evidence="4" id="KW-0597">Phosphoprotein</keyword>
<evidence type="ECO:0000313" key="14">
    <source>
        <dbReference type="EMBL" id="NYI41313.1"/>
    </source>
</evidence>
<organism evidence="14 15">
    <name type="scientific">Demequina lutea</name>
    <dbReference type="NCBI Taxonomy" id="431489"/>
    <lineage>
        <taxon>Bacteria</taxon>
        <taxon>Bacillati</taxon>
        <taxon>Actinomycetota</taxon>
        <taxon>Actinomycetes</taxon>
        <taxon>Micrococcales</taxon>
        <taxon>Demequinaceae</taxon>
        <taxon>Demequina</taxon>
    </lineage>
</organism>
<evidence type="ECO:0000256" key="6">
    <source>
        <dbReference type="ARBA" id="ARBA00022692"/>
    </source>
</evidence>
<evidence type="ECO:0000256" key="10">
    <source>
        <dbReference type="ARBA" id="ARBA00039401"/>
    </source>
</evidence>
<comment type="caution">
    <text evidence="14">The sequence shown here is derived from an EMBL/GenBank/DDBJ whole genome shotgun (WGS) entry which is preliminary data.</text>
</comment>